<evidence type="ECO:0000313" key="3">
    <source>
        <dbReference type="Proteomes" id="UP000799437"/>
    </source>
</evidence>
<dbReference type="PANTHER" id="PTHR28054:SF1">
    <property type="entry name" value="RNA POLYMERASE I-SPECIFIC TRANSCRIPTION INITIATION FACTOR RRN10"/>
    <property type="match status" value="1"/>
</dbReference>
<dbReference type="AlphaFoldDB" id="A0A6A6WDR9"/>
<dbReference type="PANTHER" id="PTHR28054">
    <property type="entry name" value="RNA POLYMERASE I-SPECIFIC TRANSCRIPTION INITIATION FACTOR RRN10"/>
    <property type="match status" value="1"/>
</dbReference>
<organism evidence="2 3">
    <name type="scientific">Pseudovirgaria hyperparasitica</name>
    <dbReference type="NCBI Taxonomy" id="470096"/>
    <lineage>
        <taxon>Eukaryota</taxon>
        <taxon>Fungi</taxon>
        <taxon>Dikarya</taxon>
        <taxon>Ascomycota</taxon>
        <taxon>Pezizomycotina</taxon>
        <taxon>Dothideomycetes</taxon>
        <taxon>Dothideomycetes incertae sedis</taxon>
        <taxon>Acrospermales</taxon>
        <taxon>Acrospermaceae</taxon>
        <taxon>Pseudovirgaria</taxon>
    </lineage>
</organism>
<keyword evidence="3" id="KW-1185">Reference proteome</keyword>
<dbReference type="GeneID" id="54489207"/>
<protein>
    <submittedName>
        <fullName evidence="2">Uncharacterized protein</fullName>
    </submittedName>
</protein>
<dbReference type="RefSeq" id="XP_033601712.1">
    <property type="nucleotide sequence ID" value="XM_033748153.1"/>
</dbReference>
<reference evidence="2" key="1">
    <citation type="journal article" date="2020" name="Stud. Mycol.">
        <title>101 Dothideomycetes genomes: a test case for predicting lifestyles and emergence of pathogens.</title>
        <authorList>
            <person name="Haridas S."/>
            <person name="Albert R."/>
            <person name="Binder M."/>
            <person name="Bloem J."/>
            <person name="Labutti K."/>
            <person name="Salamov A."/>
            <person name="Andreopoulos B."/>
            <person name="Baker S."/>
            <person name="Barry K."/>
            <person name="Bills G."/>
            <person name="Bluhm B."/>
            <person name="Cannon C."/>
            <person name="Castanera R."/>
            <person name="Culley D."/>
            <person name="Daum C."/>
            <person name="Ezra D."/>
            <person name="Gonzalez J."/>
            <person name="Henrissat B."/>
            <person name="Kuo A."/>
            <person name="Liang C."/>
            <person name="Lipzen A."/>
            <person name="Lutzoni F."/>
            <person name="Magnuson J."/>
            <person name="Mondo S."/>
            <person name="Nolan M."/>
            <person name="Ohm R."/>
            <person name="Pangilinan J."/>
            <person name="Park H.-J."/>
            <person name="Ramirez L."/>
            <person name="Alfaro M."/>
            <person name="Sun H."/>
            <person name="Tritt A."/>
            <person name="Yoshinaga Y."/>
            <person name="Zwiers L.-H."/>
            <person name="Turgeon B."/>
            <person name="Goodwin S."/>
            <person name="Spatafora J."/>
            <person name="Crous P."/>
            <person name="Grigoriev I."/>
        </authorList>
    </citation>
    <scope>NUCLEOTIDE SEQUENCE</scope>
    <source>
        <strain evidence="2">CBS 121739</strain>
    </source>
</reference>
<dbReference type="OrthoDB" id="2565191at2759"/>
<dbReference type="Proteomes" id="UP000799437">
    <property type="component" value="Unassembled WGS sequence"/>
</dbReference>
<name>A0A6A6WDR9_9PEZI</name>
<dbReference type="InterPro" id="IPR022793">
    <property type="entry name" value="Rrn10"/>
</dbReference>
<dbReference type="EMBL" id="ML996570">
    <property type="protein sequence ID" value="KAF2759261.1"/>
    <property type="molecule type" value="Genomic_DNA"/>
</dbReference>
<sequence length="216" mass="23312">MKKPTRNATVYDAVAGRVATDGSIRLPTDPQASTGIPLRPDEVLFKRKGAPQRYEEDDIYNADSKLHPDDQKLPDSDLLKALHAYASAFYAGALSPGGARKSFKSLDETALLAMGILMEEAARETVGASGDLVFTEADDLDHDHDHVCGSTGRGSGLAGGESVVDRTSRQSRLQEHERIQAMLDATGHPDATKKKLGKRARPRYEVALTGKGRAKD</sequence>
<evidence type="ECO:0000256" key="1">
    <source>
        <dbReference type="SAM" id="MobiDB-lite"/>
    </source>
</evidence>
<accession>A0A6A6WDR9</accession>
<evidence type="ECO:0000313" key="2">
    <source>
        <dbReference type="EMBL" id="KAF2759261.1"/>
    </source>
</evidence>
<dbReference type="GO" id="GO:0006360">
    <property type="term" value="P:transcription by RNA polymerase I"/>
    <property type="evidence" value="ECO:0007669"/>
    <property type="project" value="InterPro"/>
</dbReference>
<proteinExistence type="predicted"/>
<feature type="region of interest" description="Disordered" evidence="1">
    <location>
        <begin position="149"/>
        <end position="216"/>
    </location>
</feature>
<feature type="compositionally biased region" description="Basic and acidic residues" evidence="1">
    <location>
        <begin position="163"/>
        <end position="179"/>
    </location>
</feature>
<gene>
    <name evidence="2" type="ORF">EJ05DRAFT_510096</name>
</gene>